<keyword evidence="3" id="KW-1185">Reference proteome</keyword>
<feature type="compositionally biased region" description="Acidic residues" evidence="1">
    <location>
        <begin position="73"/>
        <end position="123"/>
    </location>
</feature>
<dbReference type="EMBL" id="JAUHHV010000002">
    <property type="protein sequence ID" value="KAK1431870.1"/>
    <property type="molecule type" value="Genomic_DNA"/>
</dbReference>
<dbReference type="Proteomes" id="UP001229421">
    <property type="component" value="Unassembled WGS sequence"/>
</dbReference>
<name>A0AAD8KY52_TARER</name>
<accession>A0AAD8KY52</accession>
<gene>
    <name evidence="2" type="ORF">QVD17_08620</name>
</gene>
<organism evidence="2 3">
    <name type="scientific">Tagetes erecta</name>
    <name type="common">African marigold</name>
    <dbReference type="NCBI Taxonomy" id="13708"/>
    <lineage>
        <taxon>Eukaryota</taxon>
        <taxon>Viridiplantae</taxon>
        <taxon>Streptophyta</taxon>
        <taxon>Embryophyta</taxon>
        <taxon>Tracheophyta</taxon>
        <taxon>Spermatophyta</taxon>
        <taxon>Magnoliopsida</taxon>
        <taxon>eudicotyledons</taxon>
        <taxon>Gunneridae</taxon>
        <taxon>Pentapetalae</taxon>
        <taxon>asterids</taxon>
        <taxon>campanulids</taxon>
        <taxon>Asterales</taxon>
        <taxon>Asteraceae</taxon>
        <taxon>Asteroideae</taxon>
        <taxon>Heliantheae alliance</taxon>
        <taxon>Tageteae</taxon>
        <taxon>Tagetes</taxon>
    </lineage>
</organism>
<sequence>MNALSYRKMSIGNVEDVEMFAYIRDIANNDEDIEVVYHHISQGEIVNPLDLVDEIPDNLLDDDEYFARHPEDEEHDEDENESESGEADSEDDDDSDDGNDDVVEEDSDESVSEEAEKEDVEMDVEVVEPVVTENVEVNEPAEVVKAVEDVVMEAPRDITVHYSRSRRSKTVIEPIIVEEQQVLEDVYVPEQIDIVQIAQEVVAEVETVAQTVDDTDAGFIAPEPAEIATSSKAAEYTDQPKESSPKVASDVDLTEEEESVPIPDEAADLVNLDKAEGKRKLDAVPEIIEDDVTTKKARTEETVQIEPIQSESVRAAEVPEMVKVPEIVEEAVIEEASQFETVQTEHAPTIEALDDLDEVDFTESEPEANPDDEIPVDLDERFAYLEKMKYNPVYLKGLTVEAWMKRVKRANGMRGSLSWQIKVERDGGTEWRIKLAKEPSTPVHY</sequence>
<evidence type="ECO:0000313" key="2">
    <source>
        <dbReference type="EMBL" id="KAK1431870.1"/>
    </source>
</evidence>
<feature type="region of interest" description="Disordered" evidence="1">
    <location>
        <begin position="62"/>
        <end position="123"/>
    </location>
</feature>
<dbReference type="AlphaFoldDB" id="A0AAD8KY52"/>
<reference evidence="2" key="1">
    <citation type="journal article" date="2023" name="bioRxiv">
        <title>Improved chromosome-level genome assembly for marigold (Tagetes erecta).</title>
        <authorList>
            <person name="Jiang F."/>
            <person name="Yuan L."/>
            <person name="Wang S."/>
            <person name="Wang H."/>
            <person name="Xu D."/>
            <person name="Wang A."/>
            <person name="Fan W."/>
        </authorList>
    </citation>
    <scope>NUCLEOTIDE SEQUENCE</scope>
    <source>
        <strain evidence="2">WSJ</strain>
        <tissue evidence="2">Leaf</tissue>
    </source>
</reference>
<comment type="caution">
    <text evidence="2">The sequence shown here is derived from an EMBL/GenBank/DDBJ whole genome shotgun (WGS) entry which is preliminary data.</text>
</comment>
<proteinExistence type="predicted"/>
<protein>
    <submittedName>
        <fullName evidence="2">Uncharacterized protein</fullName>
    </submittedName>
</protein>
<feature type="region of interest" description="Disordered" evidence="1">
    <location>
        <begin position="229"/>
        <end position="259"/>
    </location>
</feature>
<evidence type="ECO:0000256" key="1">
    <source>
        <dbReference type="SAM" id="MobiDB-lite"/>
    </source>
</evidence>
<evidence type="ECO:0000313" key="3">
    <source>
        <dbReference type="Proteomes" id="UP001229421"/>
    </source>
</evidence>